<dbReference type="AlphaFoldDB" id="A0A8J2JYG1"/>
<reference evidence="2" key="1">
    <citation type="submission" date="2021-06" db="EMBL/GenBank/DDBJ databases">
        <authorList>
            <person name="Hodson N. C."/>
            <person name="Mongue J. A."/>
            <person name="Jaron S. K."/>
        </authorList>
    </citation>
    <scope>NUCLEOTIDE SEQUENCE</scope>
</reference>
<accession>A0A8J2JYG1</accession>
<evidence type="ECO:0000256" key="1">
    <source>
        <dbReference type="SAM" id="MobiDB-lite"/>
    </source>
</evidence>
<gene>
    <name evidence="2" type="ORF">AFUS01_LOCUS15798</name>
</gene>
<name>A0A8J2JYG1_9HEXA</name>
<dbReference type="EMBL" id="CAJVCH010141786">
    <property type="protein sequence ID" value="CAG7726922.1"/>
    <property type="molecule type" value="Genomic_DNA"/>
</dbReference>
<evidence type="ECO:0000313" key="2">
    <source>
        <dbReference type="EMBL" id="CAG7726922.1"/>
    </source>
</evidence>
<feature type="region of interest" description="Disordered" evidence="1">
    <location>
        <begin position="76"/>
        <end position="98"/>
    </location>
</feature>
<sequence>MNTLRSQIHNNFGQHVSRISSTIFCPHRLPFYLEKIILYLDDKWLEIFIGQQHLLWKKFSKPFIKILNRSDRRECPAHLSPNSHPEERPVHSPQRRRIGAHFFVV</sequence>
<proteinExistence type="predicted"/>
<evidence type="ECO:0000313" key="3">
    <source>
        <dbReference type="Proteomes" id="UP000708208"/>
    </source>
</evidence>
<protein>
    <submittedName>
        <fullName evidence="2">Uncharacterized protein</fullName>
    </submittedName>
</protein>
<dbReference type="Proteomes" id="UP000708208">
    <property type="component" value="Unassembled WGS sequence"/>
</dbReference>
<keyword evidence="3" id="KW-1185">Reference proteome</keyword>
<organism evidence="2 3">
    <name type="scientific">Allacma fusca</name>
    <dbReference type="NCBI Taxonomy" id="39272"/>
    <lineage>
        <taxon>Eukaryota</taxon>
        <taxon>Metazoa</taxon>
        <taxon>Ecdysozoa</taxon>
        <taxon>Arthropoda</taxon>
        <taxon>Hexapoda</taxon>
        <taxon>Collembola</taxon>
        <taxon>Symphypleona</taxon>
        <taxon>Sminthuridae</taxon>
        <taxon>Allacma</taxon>
    </lineage>
</organism>
<comment type="caution">
    <text evidence="2">The sequence shown here is derived from an EMBL/GenBank/DDBJ whole genome shotgun (WGS) entry which is preliminary data.</text>
</comment>